<sequence length="88" mass="10264">MYVPRSFTKAGNYNGPKFFGVVGIVIVSYLIGTKMNYARAERRMAELKEQQRLSLLKDIRQSGIVQRIIEKENLQEERTNKLNEDDKK</sequence>
<dbReference type="AlphaFoldDB" id="A0AAW2YQQ0"/>
<evidence type="ECO:0000313" key="2">
    <source>
        <dbReference type="EMBL" id="KAL0479228.1"/>
    </source>
</evidence>
<accession>A0AAW2YQQ0</accession>
<keyword evidence="1" id="KW-0812">Transmembrane</keyword>
<evidence type="ECO:0000256" key="1">
    <source>
        <dbReference type="SAM" id="Phobius"/>
    </source>
</evidence>
<organism evidence="2 3">
    <name type="scientific">Acrasis kona</name>
    <dbReference type="NCBI Taxonomy" id="1008807"/>
    <lineage>
        <taxon>Eukaryota</taxon>
        <taxon>Discoba</taxon>
        <taxon>Heterolobosea</taxon>
        <taxon>Tetramitia</taxon>
        <taxon>Eutetramitia</taxon>
        <taxon>Acrasidae</taxon>
        <taxon>Acrasis</taxon>
    </lineage>
</organism>
<keyword evidence="1" id="KW-0472">Membrane</keyword>
<dbReference type="EMBL" id="JAOPGA020000516">
    <property type="protein sequence ID" value="KAL0479228.1"/>
    <property type="molecule type" value="Genomic_DNA"/>
</dbReference>
<keyword evidence="1" id="KW-1133">Transmembrane helix</keyword>
<proteinExistence type="predicted"/>
<name>A0AAW2YQQ0_9EUKA</name>
<keyword evidence="3" id="KW-1185">Reference proteome</keyword>
<gene>
    <name evidence="2" type="ORF">AKO1_008055</name>
</gene>
<evidence type="ECO:0000313" key="3">
    <source>
        <dbReference type="Proteomes" id="UP001431209"/>
    </source>
</evidence>
<dbReference type="Proteomes" id="UP001431209">
    <property type="component" value="Unassembled WGS sequence"/>
</dbReference>
<feature type="transmembrane region" description="Helical" evidence="1">
    <location>
        <begin position="18"/>
        <end position="37"/>
    </location>
</feature>
<comment type="caution">
    <text evidence="2">The sequence shown here is derived from an EMBL/GenBank/DDBJ whole genome shotgun (WGS) entry which is preliminary data.</text>
</comment>
<reference evidence="2 3" key="1">
    <citation type="submission" date="2024-03" db="EMBL/GenBank/DDBJ databases">
        <title>The Acrasis kona genome and developmental transcriptomes reveal deep origins of eukaryotic multicellular pathways.</title>
        <authorList>
            <person name="Sheikh S."/>
            <person name="Fu C.-J."/>
            <person name="Brown M.W."/>
            <person name="Baldauf S.L."/>
        </authorList>
    </citation>
    <scope>NUCLEOTIDE SEQUENCE [LARGE SCALE GENOMIC DNA]</scope>
    <source>
        <strain evidence="2 3">ATCC MYA-3509</strain>
    </source>
</reference>
<protein>
    <submittedName>
        <fullName evidence="2">Uncharacterized protein</fullName>
    </submittedName>
</protein>